<dbReference type="GO" id="GO:0016020">
    <property type="term" value="C:membrane"/>
    <property type="evidence" value="ECO:0007669"/>
    <property type="project" value="UniProtKB-SubCell"/>
</dbReference>
<reference evidence="8 10" key="2">
    <citation type="journal article" date="2013" name="Nature">
        <title>Insights into bilaterian evolution from three spiralian genomes.</title>
        <authorList>
            <person name="Simakov O."/>
            <person name="Marletaz F."/>
            <person name="Cho S.J."/>
            <person name="Edsinger-Gonzales E."/>
            <person name="Havlak P."/>
            <person name="Hellsten U."/>
            <person name="Kuo D.H."/>
            <person name="Larsson T."/>
            <person name="Lv J."/>
            <person name="Arendt D."/>
            <person name="Savage R."/>
            <person name="Osoegawa K."/>
            <person name="de Jong P."/>
            <person name="Grimwood J."/>
            <person name="Chapman J.A."/>
            <person name="Shapiro H."/>
            <person name="Aerts A."/>
            <person name="Otillar R.P."/>
            <person name="Terry A.Y."/>
            <person name="Boore J.L."/>
            <person name="Grigoriev I.V."/>
            <person name="Lindberg D.R."/>
            <person name="Seaver E.C."/>
            <person name="Weisblat D.A."/>
            <person name="Putnam N.H."/>
            <person name="Rokhsar D.S."/>
        </authorList>
    </citation>
    <scope>NUCLEOTIDE SEQUENCE</scope>
    <source>
        <strain evidence="8 10">I ESC-2004</strain>
    </source>
</reference>
<protein>
    <recommendedName>
        <fullName evidence="11">Major facilitator superfamily (MFS) profile domain-containing protein</fullName>
    </recommendedName>
</protein>
<dbReference type="HOGENOM" id="CLU_025356_1_1_1"/>
<dbReference type="STRING" id="283909.R7V614"/>
<comment type="subcellular location">
    <subcellularLocation>
        <location evidence="1">Membrane</location>
        <topology evidence="1">Multi-pass membrane protein</topology>
    </subcellularLocation>
</comment>
<evidence type="ECO:0000313" key="9">
    <source>
        <dbReference type="EnsemblMetazoa" id="CapteP109885"/>
    </source>
</evidence>
<feature type="transmembrane region" description="Helical" evidence="7">
    <location>
        <begin position="45"/>
        <end position="62"/>
    </location>
</feature>
<dbReference type="InterPro" id="IPR036259">
    <property type="entry name" value="MFS_trans_sf"/>
</dbReference>
<dbReference type="EMBL" id="KB294813">
    <property type="protein sequence ID" value="ELU14024.1"/>
    <property type="molecule type" value="Genomic_DNA"/>
</dbReference>
<feature type="transmembrane region" description="Helical" evidence="7">
    <location>
        <begin position="174"/>
        <end position="192"/>
    </location>
</feature>
<dbReference type="AlphaFoldDB" id="R7V614"/>
<dbReference type="SUPFAM" id="SSF103473">
    <property type="entry name" value="MFS general substrate transporter"/>
    <property type="match status" value="1"/>
</dbReference>
<comment type="similarity">
    <text evidence="2">Belongs to the unc-93 family.</text>
</comment>
<dbReference type="OMA" id="IKWLGCK"/>
<dbReference type="InterPro" id="IPR051951">
    <property type="entry name" value="UNC-93_regulatory"/>
</dbReference>
<evidence type="ECO:0000313" key="10">
    <source>
        <dbReference type="Proteomes" id="UP000014760"/>
    </source>
</evidence>
<evidence type="ECO:0000313" key="8">
    <source>
        <dbReference type="EMBL" id="ELU14024.1"/>
    </source>
</evidence>
<feature type="transmembrane region" description="Helical" evidence="7">
    <location>
        <begin position="106"/>
        <end position="125"/>
    </location>
</feature>
<dbReference type="EMBL" id="AMQN01004965">
    <property type="status" value="NOT_ANNOTATED_CDS"/>
    <property type="molecule type" value="Genomic_DNA"/>
</dbReference>
<organism evidence="8">
    <name type="scientific">Capitella teleta</name>
    <name type="common">Polychaete worm</name>
    <dbReference type="NCBI Taxonomy" id="283909"/>
    <lineage>
        <taxon>Eukaryota</taxon>
        <taxon>Metazoa</taxon>
        <taxon>Spiralia</taxon>
        <taxon>Lophotrochozoa</taxon>
        <taxon>Annelida</taxon>
        <taxon>Polychaeta</taxon>
        <taxon>Sedentaria</taxon>
        <taxon>Scolecida</taxon>
        <taxon>Capitellidae</taxon>
        <taxon>Capitella</taxon>
    </lineage>
</organism>
<keyword evidence="10" id="KW-1185">Reference proteome</keyword>
<feature type="transmembrane region" description="Helical" evidence="7">
    <location>
        <begin position="328"/>
        <end position="349"/>
    </location>
</feature>
<feature type="transmembrane region" description="Helical" evidence="7">
    <location>
        <begin position="361"/>
        <end position="381"/>
    </location>
</feature>
<evidence type="ECO:0000256" key="1">
    <source>
        <dbReference type="ARBA" id="ARBA00004141"/>
    </source>
</evidence>
<evidence type="ECO:0000256" key="3">
    <source>
        <dbReference type="ARBA" id="ARBA00022692"/>
    </source>
</evidence>
<gene>
    <name evidence="8" type="ORF">CAPTEDRAFT_109885</name>
</gene>
<dbReference type="FunCoup" id="R7V614">
    <property type="interactions" value="40"/>
</dbReference>
<name>R7V614_CAPTE</name>
<accession>R7V614</accession>
<dbReference type="OrthoDB" id="78663at2759"/>
<proteinExistence type="inferred from homology"/>
<feature type="region of interest" description="Disordered" evidence="6">
    <location>
        <begin position="1"/>
        <end position="33"/>
    </location>
</feature>
<dbReference type="PANTHER" id="PTHR19444:SF13">
    <property type="entry name" value="PROTEIN UNC-93 HOMOLOG A"/>
    <property type="match status" value="1"/>
</dbReference>
<evidence type="ECO:0000256" key="2">
    <source>
        <dbReference type="ARBA" id="ARBA00009172"/>
    </source>
</evidence>
<keyword evidence="5 7" id="KW-0472">Membrane</keyword>
<sequence>MHDVDAPGPVQPKEPASGIASRDHGQGEQTEEEEVWTERRILKNLLLISFTFFILFTCYGGLSSLQSSLHIQEGMGVINQSILYGVLAFSCLSLPKLVINYLGHKWSLIVSMIGYILWMAANGYAVWATMVIASILVGLSASVLWTSQCAYFAIIAQKYAALRGESAETVNARFFGIFFAIFRLNGVASAVIQTTVLHQGQPENHTGPSDEEIAQCGLNDCPWNNMTNDNFESPPSHVLWTLVGIYIGVSIVGLIMAAIWVDPLPKSWTQTKKPSVGLKKELRQLLSAVVLNLRHLNQLLLIPITIYSGLEQTFYGSEYSRSYITCNLGMWMVSLITLPSSVVNALTAFSMGRLVKHTGVIPIFIAGMPVDVAMQLMLFLWKPHPDEIFLIILIPMLQGFTDGIWQTQINALYSCLFPTESEAAFGNYRLWESVGFIAAYAWSSHLCFSVKLLLTTVWFYFGSALLLVVLVKERNKTNVRITSLELEVETTKM</sequence>
<dbReference type="Proteomes" id="UP000014760">
    <property type="component" value="Unassembled WGS sequence"/>
</dbReference>
<dbReference type="InterPro" id="IPR010291">
    <property type="entry name" value="Ion_channel_UNC-93"/>
</dbReference>
<reference evidence="9" key="3">
    <citation type="submission" date="2015-06" db="UniProtKB">
        <authorList>
            <consortium name="EnsemblMetazoa"/>
        </authorList>
    </citation>
    <scope>IDENTIFICATION</scope>
</reference>
<dbReference type="Pfam" id="PF05978">
    <property type="entry name" value="UNC-93"/>
    <property type="match status" value="1"/>
</dbReference>
<dbReference type="Gene3D" id="1.20.1250.20">
    <property type="entry name" value="MFS general substrate transporter like domains"/>
    <property type="match status" value="2"/>
</dbReference>
<evidence type="ECO:0008006" key="11">
    <source>
        <dbReference type="Google" id="ProtNLM"/>
    </source>
</evidence>
<evidence type="ECO:0000256" key="4">
    <source>
        <dbReference type="ARBA" id="ARBA00022989"/>
    </source>
</evidence>
<keyword evidence="3 7" id="KW-0812">Transmembrane</keyword>
<feature type="transmembrane region" description="Helical" evidence="7">
    <location>
        <begin position="82"/>
        <end position="99"/>
    </location>
</feature>
<feature type="transmembrane region" description="Helical" evidence="7">
    <location>
        <begin position="131"/>
        <end position="154"/>
    </location>
</feature>
<evidence type="ECO:0000256" key="6">
    <source>
        <dbReference type="SAM" id="MobiDB-lite"/>
    </source>
</evidence>
<evidence type="ECO:0000256" key="5">
    <source>
        <dbReference type="ARBA" id="ARBA00023136"/>
    </source>
</evidence>
<evidence type="ECO:0000256" key="7">
    <source>
        <dbReference type="SAM" id="Phobius"/>
    </source>
</evidence>
<dbReference type="PANTHER" id="PTHR19444">
    <property type="entry name" value="UNC-93 RELATED"/>
    <property type="match status" value="1"/>
</dbReference>
<keyword evidence="4 7" id="KW-1133">Transmembrane helix</keyword>
<reference evidence="10" key="1">
    <citation type="submission" date="2012-12" db="EMBL/GenBank/DDBJ databases">
        <authorList>
            <person name="Hellsten U."/>
            <person name="Grimwood J."/>
            <person name="Chapman J.A."/>
            <person name="Shapiro H."/>
            <person name="Aerts A."/>
            <person name="Otillar R.P."/>
            <person name="Terry A.Y."/>
            <person name="Boore J.L."/>
            <person name="Simakov O."/>
            <person name="Marletaz F."/>
            <person name="Cho S.-J."/>
            <person name="Edsinger-Gonzales E."/>
            <person name="Havlak P."/>
            <person name="Kuo D.-H."/>
            <person name="Larsson T."/>
            <person name="Lv J."/>
            <person name="Arendt D."/>
            <person name="Savage R."/>
            <person name="Osoegawa K."/>
            <person name="de Jong P."/>
            <person name="Lindberg D.R."/>
            <person name="Seaver E.C."/>
            <person name="Weisblat D.A."/>
            <person name="Putnam N.H."/>
            <person name="Grigoriev I.V."/>
            <person name="Rokhsar D.S."/>
        </authorList>
    </citation>
    <scope>NUCLEOTIDE SEQUENCE</scope>
    <source>
        <strain evidence="10">I ESC-2004</strain>
    </source>
</reference>
<feature type="transmembrane region" description="Helical" evidence="7">
    <location>
        <begin position="238"/>
        <end position="261"/>
    </location>
</feature>
<feature type="transmembrane region" description="Helical" evidence="7">
    <location>
        <begin position="452"/>
        <end position="471"/>
    </location>
</feature>
<dbReference type="EnsemblMetazoa" id="CapteT109885">
    <property type="protein sequence ID" value="CapteP109885"/>
    <property type="gene ID" value="CapteG109885"/>
</dbReference>